<reference evidence="1 2" key="1">
    <citation type="journal article" date="2008" name="Genome Biol.">
        <title>A genomic analysis of the archaeal system Ignicoccus hospitalis-Nanoarchaeum equitans.</title>
        <authorList>
            <person name="Podar M."/>
            <person name="Anderson I."/>
            <person name="Makarova K.S."/>
            <person name="Elkins J.G."/>
            <person name="Ivanova N."/>
            <person name="Wall M.A."/>
            <person name="Lykidis A."/>
            <person name="Mavromatis K."/>
            <person name="Sun H."/>
            <person name="Hudson M.E."/>
            <person name="Chen W."/>
            <person name="Deciu C."/>
            <person name="Hutchison D."/>
            <person name="Eads J.R."/>
            <person name="Anderson A."/>
            <person name="Fernandes F."/>
            <person name="Szeto E."/>
            <person name="Lapidus A."/>
            <person name="Kyrpides N.C."/>
            <person name="Saier M.H.Jr."/>
            <person name="Richardson P.M."/>
            <person name="Rachel R."/>
            <person name="Huber H."/>
            <person name="Eisen J.A."/>
            <person name="Koonin E.V."/>
            <person name="Keller M."/>
            <person name="Stetter K.O."/>
        </authorList>
    </citation>
    <scope>NUCLEOTIDE SEQUENCE [LARGE SCALE GENOMIC DNA]</scope>
    <source>
        <strain evidence="2">KIN4/I / DSM 18386 / JCM 14125</strain>
    </source>
</reference>
<dbReference type="GeneID" id="5561900"/>
<dbReference type="Proteomes" id="UP000000262">
    <property type="component" value="Chromosome"/>
</dbReference>
<gene>
    <name evidence="1" type="ordered locus">Igni_1296</name>
</gene>
<keyword evidence="2" id="KW-1185">Reference proteome</keyword>
<sequence>MRISREILNRPTMLKALIVLKDSGPMTLSALSRALGTNKRRLKVYLEFLVSEGYVGVEECCGVRTYYLKEEIEL</sequence>
<proteinExistence type="predicted"/>
<dbReference type="RefSeq" id="WP_012123436.1">
    <property type="nucleotide sequence ID" value="NC_009776.1"/>
</dbReference>
<dbReference type="EMBL" id="CP000816">
    <property type="protein sequence ID" value="ABU82472.1"/>
    <property type="molecule type" value="Genomic_DNA"/>
</dbReference>
<evidence type="ECO:0000313" key="2">
    <source>
        <dbReference type="Proteomes" id="UP000000262"/>
    </source>
</evidence>
<dbReference type="KEGG" id="iho:Igni_1296"/>
<name>A8AC20_IGNH4</name>
<dbReference type="eggNOG" id="arCOG01680">
    <property type="taxonomic scope" value="Archaea"/>
</dbReference>
<dbReference type="SUPFAM" id="SSF46785">
    <property type="entry name" value="Winged helix' DNA-binding domain"/>
    <property type="match status" value="1"/>
</dbReference>
<dbReference type="InterPro" id="IPR036390">
    <property type="entry name" value="WH_DNA-bd_sf"/>
</dbReference>
<accession>A8AC20</accession>
<dbReference type="HOGENOM" id="CLU_2678846_0_0_2"/>
<dbReference type="AlphaFoldDB" id="A8AC20"/>
<organism evidence="1 2">
    <name type="scientific">Ignicoccus hospitalis (strain KIN4/I / DSM 18386 / JCM 14125)</name>
    <dbReference type="NCBI Taxonomy" id="453591"/>
    <lineage>
        <taxon>Archaea</taxon>
        <taxon>Thermoproteota</taxon>
        <taxon>Thermoprotei</taxon>
        <taxon>Desulfurococcales</taxon>
        <taxon>Desulfurococcaceae</taxon>
        <taxon>Ignicoccus</taxon>
    </lineage>
</organism>
<dbReference type="InterPro" id="IPR036388">
    <property type="entry name" value="WH-like_DNA-bd_sf"/>
</dbReference>
<evidence type="ECO:0000313" key="1">
    <source>
        <dbReference type="EMBL" id="ABU82472.1"/>
    </source>
</evidence>
<protein>
    <submittedName>
        <fullName evidence="1">Putative transcriptional regulator</fullName>
    </submittedName>
</protein>
<dbReference type="Gene3D" id="1.10.10.10">
    <property type="entry name" value="Winged helix-like DNA-binding domain superfamily/Winged helix DNA-binding domain"/>
    <property type="match status" value="1"/>
</dbReference>